<name>A0ABD0M9R7_9CAEN</name>
<evidence type="ECO:0000256" key="1">
    <source>
        <dbReference type="SAM" id="MobiDB-lite"/>
    </source>
</evidence>
<feature type="non-terminal residue" evidence="2">
    <location>
        <position position="1"/>
    </location>
</feature>
<sequence>LDPKPWSKHDEYFIWRQFSRQKPESEGKSSLLAAPLLDGNTTVTRRTGGNLNRGTQSLFGLQSG</sequence>
<organism evidence="2 3">
    <name type="scientific">Batillaria attramentaria</name>
    <dbReference type="NCBI Taxonomy" id="370345"/>
    <lineage>
        <taxon>Eukaryota</taxon>
        <taxon>Metazoa</taxon>
        <taxon>Spiralia</taxon>
        <taxon>Lophotrochozoa</taxon>
        <taxon>Mollusca</taxon>
        <taxon>Gastropoda</taxon>
        <taxon>Caenogastropoda</taxon>
        <taxon>Sorbeoconcha</taxon>
        <taxon>Cerithioidea</taxon>
        <taxon>Batillariidae</taxon>
        <taxon>Batillaria</taxon>
    </lineage>
</organism>
<protein>
    <submittedName>
        <fullName evidence="2">Uncharacterized protein</fullName>
    </submittedName>
</protein>
<comment type="caution">
    <text evidence="2">The sequence shown here is derived from an EMBL/GenBank/DDBJ whole genome shotgun (WGS) entry which is preliminary data.</text>
</comment>
<evidence type="ECO:0000313" key="3">
    <source>
        <dbReference type="Proteomes" id="UP001519460"/>
    </source>
</evidence>
<accession>A0ABD0M9R7</accession>
<feature type="region of interest" description="Disordered" evidence="1">
    <location>
        <begin position="40"/>
        <end position="64"/>
    </location>
</feature>
<evidence type="ECO:0000313" key="2">
    <source>
        <dbReference type="EMBL" id="KAK7508375.1"/>
    </source>
</evidence>
<reference evidence="2 3" key="1">
    <citation type="journal article" date="2023" name="Sci. Data">
        <title>Genome assembly of the Korean intertidal mud-creeper Batillaria attramentaria.</title>
        <authorList>
            <person name="Patra A.K."/>
            <person name="Ho P.T."/>
            <person name="Jun S."/>
            <person name="Lee S.J."/>
            <person name="Kim Y."/>
            <person name="Won Y.J."/>
        </authorList>
    </citation>
    <scope>NUCLEOTIDE SEQUENCE [LARGE SCALE GENOMIC DNA]</scope>
    <source>
        <strain evidence="2">Wonlab-2016</strain>
    </source>
</reference>
<dbReference type="EMBL" id="JACVVK020000002">
    <property type="protein sequence ID" value="KAK7508375.1"/>
    <property type="molecule type" value="Genomic_DNA"/>
</dbReference>
<proteinExistence type="predicted"/>
<dbReference type="Proteomes" id="UP001519460">
    <property type="component" value="Unassembled WGS sequence"/>
</dbReference>
<gene>
    <name evidence="2" type="ORF">BaRGS_00000614</name>
</gene>
<feature type="compositionally biased region" description="Low complexity" evidence="1">
    <location>
        <begin position="40"/>
        <end position="55"/>
    </location>
</feature>
<dbReference type="AlphaFoldDB" id="A0ABD0M9R7"/>
<keyword evidence="3" id="KW-1185">Reference proteome</keyword>